<evidence type="ECO:0000313" key="2">
    <source>
        <dbReference type="Proteomes" id="UP000789396"/>
    </source>
</evidence>
<dbReference type="AlphaFoldDB" id="A0A9N9NZZ2"/>
<keyword evidence="2" id="KW-1185">Reference proteome</keyword>
<name>A0A9N9NZZ2_9GLOM</name>
<dbReference type="Proteomes" id="UP000789396">
    <property type="component" value="Unassembled WGS sequence"/>
</dbReference>
<gene>
    <name evidence="1" type="ORF">RFULGI_LOCUS15125</name>
</gene>
<accession>A0A9N9NZZ2</accession>
<protein>
    <submittedName>
        <fullName evidence="1">6915_t:CDS:1</fullName>
    </submittedName>
</protein>
<dbReference type="EMBL" id="CAJVPZ010047097">
    <property type="protein sequence ID" value="CAG8771996.1"/>
    <property type="molecule type" value="Genomic_DNA"/>
</dbReference>
<sequence length="111" mass="12147">MRPASALYQAINAVIIPRTPPILVETDNGLGVTEVSVVKAPIVSSKKVRVKKKKRAIIPPVERKVAKNNKKVTEKANTKGVASLEFPHASQKLYETSIEQGQTKSDTWALD</sequence>
<feature type="non-terminal residue" evidence="1">
    <location>
        <position position="111"/>
    </location>
</feature>
<reference evidence="1" key="1">
    <citation type="submission" date="2021-06" db="EMBL/GenBank/DDBJ databases">
        <authorList>
            <person name="Kallberg Y."/>
            <person name="Tangrot J."/>
            <person name="Rosling A."/>
        </authorList>
    </citation>
    <scope>NUCLEOTIDE SEQUENCE</scope>
    <source>
        <strain evidence="1">IN212</strain>
    </source>
</reference>
<organism evidence="1 2">
    <name type="scientific">Racocetra fulgida</name>
    <dbReference type="NCBI Taxonomy" id="60492"/>
    <lineage>
        <taxon>Eukaryota</taxon>
        <taxon>Fungi</taxon>
        <taxon>Fungi incertae sedis</taxon>
        <taxon>Mucoromycota</taxon>
        <taxon>Glomeromycotina</taxon>
        <taxon>Glomeromycetes</taxon>
        <taxon>Diversisporales</taxon>
        <taxon>Gigasporaceae</taxon>
        <taxon>Racocetra</taxon>
    </lineage>
</organism>
<comment type="caution">
    <text evidence="1">The sequence shown here is derived from an EMBL/GenBank/DDBJ whole genome shotgun (WGS) entry which is preliminary data.</text>
</comment>
<evidence type="ECO:0000313" key="1">
    <source>
        <dbReference type="EMBL" id="CAG8771996.1"/>
    </source>
</evidence>
<proteinExistence type="predicted"/>